<dbReference type="RefSeq" id="XP_005642741.1">
    <property type="nucleotide sequence ID" value="XM_005642684.1"/>
</dbReference>
<dbReference type="KEGG" id="csl:COCSUDRAFT_45467"/>
<organism evidence="5 6">
    <name type="scientific">Coccomyxa subellipsoidea (strain C-169)</name>
    <name type="common">Green microalga</name>
    <dbReference type="NCBI Taxonomy" id="574566"/>
    <lineage>
        <taxon>Eukaryota</taxon>
        <taxon>Viridiplantae</taxon>
        <taxon>Chlorophyta</taxon>
        <taxon>core chlorophytes</taxon>
        <taxon>Trebouxiophyceae</taxon>
        <taxon>Trebouxiophyceae incertae sedis</taxon>
        <taxon>Coccomyxaceae</taxon>
        <taxon>Coccomyxa</taxon>
        <taxon>Coccomyxa subellipsoidea</taxon>
    </lineage>
</organism>
<evidence type="ECO:0000313" key="6">
    <source>
        <dbReference type="Proteomes" id="UP000007264"/>
    </source>
</evidence>
<comment type="subcellular location">
    <subcellularLocation>
        <location evidence="1">Golgi apparatus membrane</location>
        <topology evidence="1">Single-pass type II membrane protein</topology>
    </subcellularLocation>
</comment>
<keyword evidence="3" id="KW-0333">Golgi apparatus</keyword>
<dbReference type="GO" id="GO:0000139">
    <property type="term" value="C:Golgi membrane"/>
    <property type="evidence" value="ECO:0007669"/>
    <property type="project" value="UniProtKB-SubCell"/>
</dbReference>
<dbReference type="PANTHER" id="PTHR11062">
    <property type="entry name" value="EXOSTOSIN HEPARAN SULFATE GLYCOSYLTRANSFERASE -RELATED"/>
    <property type="match status" value="1"/>
</dbReference>
<evidence type="ECO:0000256" key="2">
    <source>
        <dbReference type="ARBA" id="ARBA00010271"/>
    </source>
</evidence>
<proteinExistence type="inferred from homology"/>
<dbReference type="SUPFAM" id="SSF51230">
    <property type="entry name" value="Single hybrid motif"/>
    <property type="match status" value="1"/>
</dbReference>
<dbReference type="Proteomes" id="UP000007264">
    <property type="component" value="Unassembled WGS sequence"/>
</dbReference>
<dbReference type="GO" id="GO:0016757">
    <property type="term" value="F:glycosyltransferase activity"/>
    <property type="evidence" value="ECO:0007669"/>
    <property type="project" value="InterPro"/>
</dbReference>
<dbReference type="CDD" id="cd06849">
    <property type="entry name" value="lipoyl_domain"/>
    <property type="match status" value="1"/>
</dbReference>
<comment type="similarity">
    <text evidence="2">Belongs to the glycosyltransferase 47 family.</text>
</comment>
<dbReference type="Pfam" id="PF03016">
    <property type="entry name" value="Exostosin_GT47"/>
    <property type="match status" value="1"/>
</dbReference>
<evidence type="ECO:0000313" key="5">
    <source>
        <dbReference type="EMBL" id="EIE18197.1"/>
    </source>
</evidence>
<keyword evidence="6" id="KW-1185">Reference proteome</keyword>
<protein>
    <recommendedName>
        <fullName evidence="4">Exostosin GT47 domain-containing protein</fullName>
    </recommendedName>
</protein>
<feature type="domain" description="Exostosin GT47" evidence="4">
    <location>
        <begin position="161"/>
        <end position="292"/>
    </location>
</feature>
<dbReference type="InterPro" id="IPR040911">
    <property type="entry name" value="Exostosin_GT47"/>
</dbReference>
<dbReference type="GeneID" id="17036251"/>
<evidence type="ECO:0000256" key="1">
    <source>
        <dbReference type="ARBA" id="ARBA00004323"/>
    </source>
</evidence>
<evidence type="ECO:0000259" key="4">
    <source>
        <dbReference type="Pfam" id="PF03016"/>
    </source>
</evidence>
<dbReference type="EMBL" id="AGSI01000025">
    <property type="protein sequence ID" value="EIE18197.1"/>
    <property type="molecule type" value="Genomic_DNA"/>
</dbReference>
<dbReference type="AlphaFoldDB" id="I0YIH8"/>
<dbReference type="OrthoDB" id="1924787at2759"/>
<dbReference type="PANTHER" id="PTHR11062:SF281">
    <property type="entry name" value="EXOSTOSIN-LIKE 2"/>
    <property type="match status" value="1"/>
</dbReference>
<accession>I0YIH8</accession>
<gene>
    <name evidence="5" type="ORF">COCSUDRAFT_45467</name>
</gene>
<evidence type="ECO:0000256" key="3">
    <source>
        <dbReference type="ARBA" id="ARBA00023034"/>
    </source>
</evidence>
<dbReference type="InterPro" id="IPR004263">
    <property type="entry name" value="Exostosin"/>
</dbReference>
<reference evidence="5 6" key="1">
    <citation type="journal article" date="2012" name="Genome Biol.">
        <title>The genome of the polar eukaryotic microalga coccomyxa subellipsoidea reveals traits of cold adaptation.</title>
        <authorList>
            <person name="Blanc G."/>
            <person name="Agarkova I."/>
            <person name="Grimwood J."/>
            <person name="Kuo A."/>
            <person name="Brueggeman A."/>
            <person name="Dunigan D."/>
            <person name="Gurnon J."/>
            <person name="Ladunga I."/>
            <person name="Lindquist E."/>
            <person name="Lucas S."/>
            <person name="Pangilinan J."/>
            <person name="Proschold T."/>
            <person name="Salamov A."/>
            <person name="Schmutz J."/>
            <person name="Weeks D."/>
            <person name="Yamada T."/>
            <person name="Claverie J.M."/>
            <person name="Grigoriev I."/>
            <person name="Van Etten J."/>
            <person name="Lomsadze A."/>
            <person name="Borodovsky M."/>
        </authorList>
    </citation>
    <scope>NUCLEOTIDE SEQUENCE [LARGE SCALE GENOMIC DNA]</scope>
    <source>
        <strain evidence="5 6">C-169</strain>
    </source>
</reference>
<comment type="caution">
    <text evidence="5">The sequence shown here is derived from an EMBL/GenBank/DDBJ whole genome shotgun (WGS) entry which is preliminary data.</text>
</comment>
<dbReference type="InterPro" id="IPR011053">
    <property type="entry name" value="Single_hybrid_motif"/>
</dbReference>
<name>I0YIH8_COCSC</name>
<sequence length="297" mass="33082">MAVMYRIAAPMTCLRNFVLLHGSTVSHMCSAPFQQAPGDEVAEYDIVMEVDTEELTENAYKVGKFAGNVTLLVEAQEEGIMHSHLVPEGKQVKVGTPVALMAEQRESLPELDGFKPPEDVYAEKEAVRTLIWQSFLKSLHLVVEAPIRYNCPADEGRRNFLVVPYSSPEFVEDGNVAEVERDIDLFFQGHCSDHLLALAIRKFTAEYLEGLHAPGVQVACDKSNSHKELRGTLRRSKFCLVIAGETASTRRLTDVMLAGCIPVFLGPPWHSLPLAQWVDYSSFAIFVELAAYRQAQI</sequence>
<dbReference type="Gene3D" id="2.40.50.100">
    <property type="match status" value="1"/>
</dbReference>